<evidence type="ECO:0000313" key="1">
    <source>
        <dbReference type="EMBL" id="MBG0565521.1"/>
    </source>
</evidence>
<dbReference type="Gene3D" id="3.40.50.1820">
    <property type="entry name" value="alpha/beta hydrolase"/>
    <property type="match status" value="1"/>
</dbReference>
<evidence type="ECO:0000313" key="2">
    <source>
        <dbReference type="Proteomes" id="UP000598146"/>
    </source>
</evidence>
<name>A0A931CDX7_9ACTN</name>
<dbReference type="InterPro" id="IPR029058">
    <property type="entry name" value="AB_hydrolase_fold"/>
</dbReference>
<dbReference type="Proteomes" id="UP000598146">
    <property type="component" value="Unassembled WGS sequence"/>
</dbReference>
<dbReference type="AlphaFoldDB" id="A0A931CDX7"/>
<keyword evidence="1" id="KW-0378">Hydrolase</keyword>
<proteinExistence type="predicted"/>
<dbReference type="RefSeq" id="WP_196417293.1">
    <property type="nucleotide sequence ID" value="NZ_JADQTO010000015.1"/>
</dbReference>
<organism evidence="1 2">
    <name type="scientific">Actinoplanes aureus</name>
    <dbReference type="NCBI Taxonomy" id="2792083"/>
    <lineage>
        <taxon>Bacteria</taxon>
        <taxon>Bacillati</taxon>
        <taxon>Actinomycetota</taxon>
        <taxon>Actinomycetes</taxon>
        <taxon>Micromonosporales</taxon>
        <taxon>Micromonosporaceae</taxon>
        <taxon>Actinoplanes</taxon>
    </lineage>
</organism>
<dbReference type="SUPFAM" id="SSF53474">
    <property type="entry name" value="alpha/beta-Hydrolases"/>
    <property type="match status" value="1"/>
</dbReference>
<reference evidence="1" key="1">
    <citation type="submission" date="2020-11" db="EMBL/GenBank/DDBJ databases">
        <title>Isolation and identification of active actinomycetes.</title>
        <authorList>
            <person name="Sun X."/>
        </authorList>
    </citation>
    <scope>NUCLEOTIDE SEQUENCE</scope>
    <source>
        <strain evidence="1">NEAU-A11</strain>
    </source>
</reference>
<protein>
    <submittedName>
        <fullName evidence="1">Alpha/beta hydrolase</fullName>
    </submittedName>
</protein>
<comment type="caution">
    <text evidence="1">The sequence shown here is derived from an EMBL/GenBank/DDBJ whole genome shotgun (WGS) entry which is preliminary data.</text>
</comment>
<dbReference type="GO" id="GO:0016787">
    <property type="term" value="F:hydrolase activity"/>
    <property type="evidence" value="ECO:0007669"/>
    <property type="project" value="UniProtKB-KW"/>
</dbReference>
<keyword evidence="2" id="KW-1185">Reference proteome</keyword>
<dbReference type="EMBL" id="JADQTO010000015">
    <property type="protein sequence ID" value="MBG0565521.1"/>
    <property type="molecule type" value="Genomic_DNA"/>
</dbReference>
<gene>
    <name evidence="1" type="ORF">I4J89_29110</name>
</gene>
<sequence>MAGNVALLIPGHGYSVERPLLHFAGAVFRSHGWTTREVSWPESPPPRDGQDLPVWFARLRSFTLAHVGRVLERETAPRIALAGKSMGAFAAALAADRGLPGIWLTPVLRDTELPADLRRGSAPFLLAGGTADPSWDPELARSLGRPVHEAENADHGMEIAGDPVRSAEALRQVTVAMDAFVRTLYG</sequence>
<accession>A0A931CDX7</accession>